<dbReference type="PANTHER" id="PTHR43646">
    <property type="entry name" value="GLYCOSYLTRANSFERASE"/>
    <property type="match status" value="1"/>
</dbReference>
<feature type="domain" description="Glycosyltransferase 2-like" evidence="7">
    <location>
        <begin position="13"/>
        <end position="134"/>
    </location>
</feature>
<sequence length="254" mass="28257">MEKQPVALPLHASIIIPVLNESAGIEAALRALSSWRDSGHEVIVVDGGSTDDTVEKARPLSDRVLVESPGRAHQMNAGASIAGGEVLIFLHADTRLPDDAMAQLERFVGSLAVWGRFDVRLSGRRPLYRVIAAFMNVRSRLTGIATGDQALFVRRAVFDEVGGFEPIPLMEDVSFSRRLLPYSRPYCIGSPVVTDSRRWEKHGAWRTILTMWRLRWRYWRGDAPATLVKQYYPGHTSSSEPDPSVSHAKTNPDL</sequence>
<evidence type="ECO:0000256" key="1">
    <source>
        <dbReference type="ARBA" id="ARBA00004236"/>
    </source>
</evidence>
<keyword evidence="4 8" id="KW-0808">Transferase</keyword>
<evidence type="ECO:0000256" key="4">
    <source>
        <dbReference type="ARBA" id="ARBA00022679"/>
    </source>
</evidence>
<accession>A0A2A2I5W4</accession>
<evidence type="ECO:0000313" key="8">
    <source>
        <dbReference type="EMBL" id="PAV27401.1"/>
    </source>
</evidence>
<dbReference type="InterPro" id="IPR029044">
    <property type="entry name" value="Nucleotide-diphossugar_trans"/>
</dbReference>
<comment type="subcellular location">
    <subcellularLocation>
        <location evidence="1">Cell membrane</location>
    </subcellularLocation>
</comment>
<dbReference type="CDD" id="cd02522">
    <property type="entry name" value="GT_2_like_a"/>
    <property type="match status" value="1"/>
</dbReference>
<dbReference type="EMBL" id="NMPM01000005">
    <property type="protein sequence ID" value="PAV27401.1"/>
    <property type="molecule type" value="Genomic_DNA"/>
</dbReference>
<evidence type="ECO:0000256" key="5">
    <source>
        <dbReference type="ARBA" id="ARBA00023136"/>
    </source>
</evidence>
<keyword evidence="3" id="KW-0328">Glycosyltransferase</keyword>
<comment type="caution">
    <text evidence="8">The sequence shown here is derived from an EMBL/GenBank/DDBJ whole genome shotgun (WGS) entry which is preliminary data.</text>
</comment>
<gene>
    <name evidence="8" type="ORF">CF392_00880</name>
</gene>
<keyword evidence="9" id="KW-1185">Reference proteome</keyword>
<keyword evidence="2" id="KW-1003">Cell membrane</keyword>
<evidence type="ECO:0000256" key="3">
    <source>
        <dbReference type="ARBA" id="ARBA00022676"/>
    </source>
</evidence>
<dbReference type="AlphaFoldDB" id="A0A2A2I5W4"/>
<name>A0A2A2I5W4_9GAMM</name>
<dbReference type="Gene3D" id="3.90.550.10">
    <property type="entry name" value="Spore Coat Polysaccharide Biosynthesis Protein SpsA, Chain A"/>
    <property type="match status" value="1"/>
</dbReference>
<evidence type="ECO:0000313" key="9">
    <source>
        <dbReference type="Proteomes" id="UP000218332"/>
    </source>
</evidence>
<evidence type="ECO:0000256" key="2">
    <source>
        <dbReference type="ARBA" id="ARBA00022475"/>
    </source>
</evidence>
<reference evidence="8 9" key="1">
    <citation type="submission" date="2017-07" db="EMBL/GenBank/DDBJ databases">
        <title>Tamlnaduibacter salinus (Mi-7) genome sequencing.</title>
        <authorList>
            <person name="Verma A."/>
            <person name="Krishnamurthi S."/>
        </authorList>
    </citation>
    <scope>NUCLEOTIDE SEQUENCE [LARGE SCALE GENOMIC DNA]</scope>
    <source>
        <strain evidence="8 9">Mi-7</strain>
    </source>
</reference>
<dbReference type="NCBIfam" id="TIGR04283">
    <property type="entry name" value="glyco_like_mftF"/>
    <property type="match status" value="1"/>
</dbReference>
<dbReference type="GO" id="GO:0016757">
    <property type="term" value="F:glycosyltransferase activity"/>
    <property type="evidence" value="ECO:0007669"/>
    <property type="project" value="UniProtKB-KW"/>
</dbReference>
<protein>
    <submittedName>
        <fullName evidence="8">Glycosyl transferase</fullName>
    </submittedName>
</protein>
<keyword evidence="5" id="KW-0472">Membrane</keyword>
<dbReference type="SUPFAM" id="SSF53448">
    <property type="entry name" value="Nucleotide-diphospho-sugar transferases"/>
    <property type="match status" value="1"/>
</dbReference>
<organism evidence="8 9">
    <name type="scientific">Tamilnaduibacter salinus</name>
    <dbReference type="NCBI Taxonomy" id="1484056"/>
    <lineage>
        <taxon>Bacteria</taxon>
        <taxon>Pseudomonadati</taxon>
        <taxon>Pseudomonadota</taxon>
        <taxon>Gammaproteobacteria</taxon>
        <taxon>Pseudomonadales</taxon>
        <taxon>Marinobacteraceae</taxon>
        <taxon>Tamilnaduibacter</taxon>
    </lineage>
</organism>
<evidence type="ECO:0000256" key="6">
    <source>
        <dbReference type="SAM" id="MobiDB-lite"/>
    </source>
</evidence>
<dbReference type="GO" id="GO:0005886">
    <property type="term" value="C:plasma membrane"/>
    <property type="evidence" value="ECO:0007669"/>
    <property type="project" value="UniProtKB-SubCell"/>
</dbReference>
<dbReference type="Proteomes" id="UP000218332">
    <property type="component" value="Unassembled WGS sequence"/>
</dbReference>
<proteinExistence type="predicted"/>
<feature type="region of interest" description="Disordered" evidence="6">
    <location>
        <begin position="234"/>
        <end position="254"/>
    </location>
</feature>
<dbReference type="InterPro" id="IPR026461">
    <property type="entry name" value="Trfase_2_rSAM/seldom_assoc"/>
</dbReference>
<feature type="compositionally biased region" description="Polar residues" evidence="6">
    <location>
        <begin position="235"/>
        <end position="254"/>
    </location>
</feature>
<dbReference type="Pfam" id="PF00535">
    <property type="entry name" value="Glycos_transf_2"/>
    <property type="match status" value="1"/>
</dbReference>
<dbReference type="PANTHER" id="PTHR43646:SF2">
    <property type="entry name" value="GLYCOSYLTRANSFERASE 2-LIKE DOMAIN-CONTAINING PROTEIN"/>
    <property type="match status" value="1"/>
</dbReference>
<evidence type="ECO:0000259" key="7">
    <source>
        <dbReference type="Pfam" id="PF00535"/>
    </source>
</evidence>
<dbReference type="InterPro" id="IPR001173">
    <property type="entry name" value="Glyco_trans_2-like"/>
</dbReference>